<keyword evidence="8" id="KW-0812">Transmembrane</keyword>
<keyword evidence="8" id="KW-1133">Transmembrane helix</keyword>
<dbReference type="InterPro" id="IPR008271">
    <property type="entry name" value="Ser/Thr_kinase_AS"/>
</dbReference>
<dbReference type="PANTHER" id="PTHR27002">
    <property type="entry name" value="RECEPTOR-LIKE SERINE/THREONINE-PROTEIN KINASE SD1-8"/>
    <property type="match status" value="1"/>
</dbReference>
<dbReference type="SMART" id="SM00220">
    <property type="entry name" value="S_TKc"/>
    <property type="match status" value="1"/>
</dbReference>
<name>A0ABY9BKB2_VITVI</name>
<reference evidence="10 11" key="1">
    <citation type="journal article" date="2023" name="Hortic Res">
        <title>The complete reference genome for grapevine (Vitis vinifera L.) genetics and breeding.</title>
        <authorList>
            <person name="Shi X."/>
            <person name="Cao S."/>
            <person name="Wang X."/>
            <person name="Huang S."/>
            <person name="Wang Y."/>
            <person name="Liu Z."/>
            <person name="Liu W."/>
            <person name="Leng X."/>
            <person name="Peng Y."/>
            <person name="Wang N."/>
            <person name="Wang Y."/>
            <person name="Ma Z."/>
            <person name="Xu X."/>
            <person name="Zhang F."/>
            <person name="Xue H."/>
            <person name="Zhong H."/>
            <person name="Wang Y."/>
            <person name="Zhang K."/>
            <person name="Velt A."/>
            <person name="Avia K."/>
            <person name="Holtgrawe D."/>
            <person name="Grimplet J."/>
            <person name="Matus J.T."/>
            <person name="Ware D."/>
            <person name="Wu X."/>
            <person name="Wang H."/>
            <person name="Liu C."/>
            <person name="Fang Y."/>
            <person name="Rustenholz C."/>
            <person name="Cheng Z."/>
            <person name="Xiao H."/>
            <person name="Zhou Y."/>
        </authorList>
    </citation>
    <scope>NUCLEOTIDE SEQUENCE [LARGE SCALE GENOMIC DNA]</scope>
    <source>
        <strain evidence="11">cv. Pinot noir / PN40024</strain>
        <tissue evidence="10">Leaf</tissue>
    </source>
</reference>
<evidence type="ECO:0000256" key="4">
    <source>
        <dbReference type="ARBA" id="ARBA00022777"/>
    </source>
</evidence>
<dbReference type="InterPro" id="IPR011009">
    <property type="entry name" value="Kinase-like_dom_sf"/>
</dbReference>
<keyword evidence="2" id="KW-0808">Transferase</keyword>
<accession>A0ABY9BKB2</accession>
<dbReference type="CDD" id="cd14066">
    <property type="entry name" value="STKc_IRAK"/>
    <property type="match status" value="1"/>
</dbReference>
<dbReference type="Pfam" id="PF07714">
    <property type="entry name" value="PK_Tyr_Ser-Thr"/>
    <property type="match status" value="1"/>
</dbReference>
<dbReference type="InterPro" id="IPR001245">
    <property type="entry name" value="Ser-Thr/Tyr_kinase_cat_dom"/>
</dbReference>
<organism evidence="10 11">
    <name type="scientific">Vitis vinifera</name>
    <name type="common">Grape</name>
    <dbReference type="NCBI Taxonomy" id="29760"/>
    <lineage>
        <taxon>Eukaryota</taxon>
        <taxon>Viridiplantae</taxon>
        <taxon>Streptophyta</taxon>
        <taxon>Embryophyta</taxon>
        <taxon>Tracheophyta</taxon>
        <taxon>Spermatophyta</taxon>
        <taxon>Magnoliopsida</taxon>
        <taxon>eudicotyledons</taxon>
        <taxon>Gunneridae</taxon>
        <taxon>Pentapetalae</taxon>
        <taxon>rosids</taxon>
        <taxon>Vitales</taxon>
        <taxon>Vitaceae</taxon>
        <taxon>Viteae</taxon>
        <taxon>Vitis</taxon>
    </lineage>
</organism>
<keyword evidence="5 6" id="KW-0067">ATP-binding</keyword>
<keyword evidence="11" id="KW-1185">Reference proteome</keyword>
<evidence type="ECO:0000256" key="2">
    <source>
        <dbReference type="ARBA" id="ARBA00022679"/>
    </source>
</evidence>
<evidence type="ECO:0000256" key="6">
    <source>
        <dbReference type="PROSITE-ProRule" id="PRU10141"/>
    </source>
</evidence>
<keyword evidence="8" id="KW-0472">Membrane</keyword>
<feature type="binding site" evidence="6">
    <location>
        <position position="113"/>
    </location>
    <ligand>
        <name>ATP</name>
        <dbReference type="ChEBI" id="CHEBI:30616"/>
    </ligand>
</feature>
<feature type="transmembrane region" description="Helical" evidence="8">
    <location>
        <begin position="23"/>
        <end position="45"/>
    </location>
</feature>
<dbReference type="PROSITE" id="PS50011">
    <property type="entry name" value="PROTEIN_KINASE_DOM"/>
    <property type="match status" value="1"/>
</dbReference>
<keyword evidence="4" id="KW-0418">Kinase</keyword>
<proteinExistence type="inferred from homology"/>
<evidence type="ECO:0000313" key="10">
    <source>
        <dbReference type="EMBL" id="WJZ83219.1"/>
    </source>
</evidence>
<dbReference type="Proteomes" id="UP001227230">
    <property type="component" value="Chromosome 2"/>
</dbReference>
<protein>
    <recommendedName>
        <fullName evidence="9">Protein kinase domain-containing protein</fullName>
    </recommendedName>
</protein>
<dbReference type="EMBL" id="CP126649">
    <property type="protein sequence ID" value="WJZ83219.1"/>
    <property type="molecule type" value="Genomic_DNA"/>
</dbReference>
<dbReference type="PROSITE" id="PS00107">
    <property type="entry name" value="PROTEIN_KINASE_ATP"/>
    <property type="match status" value="1"/>
</dbReference>
<evidence type="ECO:0000256" key="5">
    <source>
        <dbReference type="ARBA" id="ARBA00022840"/>
    </source>
</evidence>
<evidence type="ECO:0000313" key="11">
    <source>
        <dbReference type="Proteomes" id="UP001227230"/>
    </source>
</evidence>
<dbReference type="PANTHER" id="PTHR27002:SF1050">
    <property type="entry name" value="CYSTEINE-RICH RECEPTOR-LIKE PROTEIN KINASE 5"/>
    <property type="match status" value="1"/>
</dbReference>
<dbReference type="InterPro" id="IPR017441">
    <property type="entry name" value="Protein_kinase_ATP_BS"/>
</dbReference>
<evidence type="ECO:0000256" key="8">
    <source>
        <dbReference type="SAM" id="Phobius"/>
    </source>
</evidence>
<feature type="domain" description="Protein kinase" evidence="9">
    <location>
        <begin position="85"/>
        <end position="360"/>
    </location>
</feature>
<dbReference type="SUPFAM" id="SSF56112">
    <property type="entry name" value="Protein kinase-like (PK-like)"/>
    <property type="match status" value="1"/>
</dbReference>
<evidence type="ECO:0000256" key="7">
    <source>
        <dbReference type="RuleBase" id="RU000304"/>
    </source>
</evidence>
<evidence type="ECO:0000256" key="1">
    <source>
        <dbReference type="ARBA" id="ARBA00022527"/>
    </source>
</evidence>
<dbReference type="PROSITE" id="PS00108">
    <property type="entry name" value="PROTEIN_KINASE_ST"/>
    <property type="match status" value="1"/>
</dbReference>
<keyword evidence="1 7" id="KW-0723">Serine/threonine-protein kinase</keyword>
<dbReference type="InterPro" id="IPR000719">
    <property type="entry name" value="Prot_kinase_dom"/>
</dbReference>
<evidence type="ECO:0000259" key="9">
    <source>
        <dbReference type="PROSITE" id="PS50011"/>
    </source>
</evidence>
<keyword evidence="3 6" id="KW-0547">Nucleotide-binding</keyword>
<dbReference type="Gene3D" id="1.10.510.10">
    <property type="entry name" value="Transferase(Phosphotransferase) domain 1"/>
    <property type="match status" value="1"/>
</dbReference>
<evidence type="ECO:0000256" key="3">
    <source>
        <dbReference type="ARBA" id="ARBA00022741"/>
    </source>
</evidence>
<dbReference type="Gene3D" id="3.30.200.20">
    <property type="entry name" value="Phosphorylase Kinase, domain 1"/>
    <property type="match status" value="1"/>
</dbReference>
<gene>
    <name evidence="10" type="ORF">VitviT2T_002920</name>
</gene>
<comment type="similarity">
    <text evidence="7">Belongs to the protein kinase superfamily.</text>
</comment>
<sequence>MMEIEDKAEPSTEGKGGISSKTIVIIVVPTFVSVVIFSILCYCFIRRCAKKRYDTLEAENVEFNITTEQSLQFDLATIQAATNNFSDHNKIGEGGFGAVYKGTLSSGQEIAIKRLSKSSGQGAVEFKNEVVLVAKLQHRNLVRLLGFCLEGEEKILVYEYVPNKSLDYFLFDPDKRGQLDWSRRYKIIGGIARGILYLHEDSRLRVIHRDLKASNVLLDGDMNPKISDFGMARIFGVDQTQGNTNRVVGTYGYMSPEYAMHGRFSVKSDVYSFGVLVLEIISGKRSNCFHESDQAEDLLSYAWKLWRNDTPLEFMGPTTRNSFSKNEVIRCIHMGLLCVQEDPDDRPSMASVVLMLSSYSVTLPLPQQPASFSRTGALSDFPIMALESDQSARFGVSSLGFGDWGLGFGVSGLGFGVSGSGFRVQGSGFKVQGSGFRVGGSGFGVGGSGFRGSGFEVRGFGFRVRGSGFGFRVSGFGFRVSGFGFRV</sequence>